<feature type="compositionally biased region" description="Low complexity" evidence="1">
    <location>
        <begin position="196"/>
        <end position="214"/>
    </location>
</feature>
<proteinExistence type="predicted"/>
<organism evidence="3 4">
    <name type="scientific">Streptococcus mitis</name>
    <dbReference type="NCBI Taxonomy" id="28037"/>
    <lineage>
        <taxon>Bacteria</taxon>
        <taxon>Bacillati</taxon>
        <taxon>Bacillota</taxon>
        <taxon>Bacilli</taxon>
        <taxon>Lactobacillales</taxon>
        <taxon>Streptococcaceae</taxon>
        <taxon>Streptococcus</taxon>
        <taxon>Streptococcus mitis group</taxon>
    </lineage>
</organism>
<dbReference type="RefSeq" id="WP_084886551.1">
    <property type="nucleotide sequence ID" value="NZ_NCVF01000017.1"/>
</dbReference>
<evidence type="ECO:0000256" key="1">
    <source>
        <dbReference type="SAM" id="MobiDB-lite"/>
    </source>
</evidence>
<feature type="transmembrane region" description="Helical" evidence="2">
    <location>
        <begin position="12"/>
        <end position="30"/>
    </location>
</feature>
<keyword evidence="2" id="KW-0812">Transmembrane</keyword>
<dbReference type="EMBL" id="NCVF01000017">
    <property type="protein sequence ID" value="ORO96342.1"/>
    <property type="molecule type" value="Genomic_DNA"/>
</dbReference>
<evidence type="ECO:0000256" key="2">
    <source>
        <dbReference type="SAM" id="Phobius"/>
    </source>
</evidence>
<evidence type="ECO:0008006" key="5">
    <source>
        <dbReference type="Google" id="ProtNLM"/>
    </source>
</evidence>
<feature type="region of interest" description="Disordered" evidence="1">
    <location>
        <begin position="183"/>
        <end position="214"/>
    </location>
</feature>
<keyword evidence="2" id="KW-0472">Membrane</keyword>
<protein>
    <recommendedName>
        <fullName evidence="5">Parvulin-like peptidyl-prolyl isomerase</fullName>
    </recommendedName>
</protein>
<dbReference type="AlphaFoldDB" id="A0A1X1KA91"/>
<reference evidence="3 4" key="1">
    <citation type="journal article" date="2016" name="Eur. J. Clin. Microbiol. Infect. Dis.">
        <title>Whole genome sequencing as a tool for phylogenetic analysis of clinical strains of Mitis group streptococci.</title>
        <authorList>
            <person name="Rasmussen L.H."/>
            <person name="Dargis R."/>
            <person name="Hojholt K."/>
            <person name="Christensen J.J."/>
            <person name="Skovgaard O."/>
            <person name="Justesen U.S."/>
            <person name="Rosenvinge F.S."/>
            <person name="Moser C."/>
            <person name="Lukjancenko O."/>
            <person name="Rasmussen S."/>
            <person name="Nielsen X.C."/>
        </authorList>
    </citation>
    <scope>NUCLEOTIDE SEQUENCE [LARGE SCALE GENOMIC DNA]</scope>
    <source>
        <strain evidence="3 4">RH_50275_09</strain>
    </source>
</reference>
<evidence type="ECO:0000313" key="3">
    <source>
        <dbReference type="EMBL" id="ORO96342.1"/>
    </source>
</evidence>
<dbReference type="Proteomes" id="UP000193929">
    <property type="component" value="Unassembled WGS sequence"/>
</dbReference>
<name>A0A1X1KA91_STRMT</name>
<evidence type="ECO:0000313" key="4">
    <source>
        <dbReference type="Proteomes" id="UP000193929"/>
    </source>
</evidence>
<sequence>MIDSSKLKVIKFIGYILLIILAVFLGVGIGQTVADHNQKKESAESKQTAKQEGLNQEEVKEFLVNYYTKKDLGENRNRYKEYMTDGLYKQTIAKEEEPVSQTYKGFVVDFQFKSAEIYINQEKLQVIAQVNYVNTLLDEKKNYNTAQKNVLNKKTLRISYTNENGKMKVNKMESIILTDQTGDYGILDSTKPSEGSTTDSSTKPTTTPSTSNSN</sequence>
<accession>A0A1X1KA91</accession>
<comment type="caution">
    <text evidence="3">The sequence shown here is derived from an EMBL/GenBank/DDBJ whole genome shotgun (WGS) entry which is preliminary data.</text>
</comment>
<gene>
    <name evidence="3" type="ORF">B7700_01075</name>
</gene>
<keyword evidence="2" id="KW-1133">Transmembrane helix</keyword>